<dbReference type="RefSeq" id="WP_121622549.1">
    <property type="nucleotide sequence ID" value="NZ_JACIIW010000002.1"/>
</dbReference>
<protein>
    <submittedName>
        <fullName evidence="3">Uncharacterized protein</fullName>
    </submittedName>
</protein>
<accession>A0A3L7AJ99</accession>
<dbReference type="AlphaFoldDB" id="A0A3L7AJ99"/>
<keyword evidence="2" id="KW-0732">Signal</keyword>
<dbReference type="OrthoDB" id="8128744at2"/>
<dbReference type="Proteomes" id="UP000269692">
    <property type="component" value="Unassembled WGS sequence"/>
</dbReference>
<organism evidence="3 4">
    <name type="scientific">Xanthobacter tagetidis</name>
    <dbReference type="NCBI Taxonomy" id="60216"/>
    <lineage>
        <taxon>Bacteria</taxon>
        <taxon>Pseudomonadati</taxon>
        <taxon>Pseudomonadota</taxon>
        <taxon>Alphaproteobacteria</taxon>
        <taxon>Hyphomicrobiales</taxon>
        <taxon>Xanthobacteraceae</taxon>
        <taxon>Xanthobacter</taxon>
    </lineage>
</organism>
<evidence type="ECO:0000313" key="3">
    <source>
        <dbReference type="EMBL" id="RLP80045.1"/>
    </source>
</evidence>
<gene>
    <name evidence="3" type="ORF">D9R14_06715</name>
</gene>
<reference evidence="3 4" key="1">
    <citation type="submission" date="2018-10" db="EMBL/GenBank/DDBJ databases">
        <title>Xanthobacter tagetidis genome sequencing and assembly.</title>
        <authorList>
            <person name="Maclea K.S."/>
            <person name="Goen A.E."/>
            <person name="Fatima S.A."/>
        </authorList>
    </citation>
    <scope>NUCLEOTIDE SEQUENCE [LARGE SCALE GENOMIC DNA]</scope>
    <source>
        <strain evidence="3 4">ATCC 700314</strain>
    </source>
</reference>
<evidence type="ECO:0000313" key="4">
    <source>
        <dbReference type="Proteomes" id="UP000269692"/>
    </source>
</evidence>
<evidence type="ECO:0000256" key="1">
    <source>
        <dbReference type="SAM" id="MobiDB-lite"/>
    </source>
</evidence>
<name>A0A3L7AJ99_9HYPH</name>
<feature type="region of interest" description="Disordered" evidence="1">
    <location>
        <begin position="129"/>
        <end position="151"/>
    </location>
</feature>
<sequence>MRQIILAIVALACAGPLAAVPAGAQQLSADEARTFVVGRVFSFTCFEGTSGSGRIYADGSVAGTISLGQNPARFVRLPPNTLRVRGEAVCGFVKGMSFEPCFDVVRTGPSSFRGTLAGIGTMWCEFVGSGGQSRPQIASRRKSKSSAEDAD</sequence>
<dbReference type="EMBL" id="RCTF01000004">
    <property type="protein sequence ID" value="RLP80045.1"/>
    <property type="molecule type" value="Genomic_DNA"/>
</dbReference>
<keyword evidence="4" id="KW-1185">Reference proteome</keyword>
<feature type="signal peptide" evidence="2">
    <location>
        <begin position="1"/>
        <end position="24"/>
    </location>
</feature>
<evidence type="ECO:0000256" key="2">
    <source>
        <dbReference type="SAM" id="SignalP"/>
    </source>
</evidence>
<comment type="caution">
    <text evidence="3">The sequence shown here is derived from an EMBL/GenBank/DDBJ whole genome shotgun (WGS) entry which is preliminary data.</text>
</comment>
<proteinExistence type="predicted"/>
<feature type="chain" id="PRO_5018179757" evidence="2">
    <location>
        <begin position="25"/>
        <end position="151"/>
    </location>
</feature>